<protein>
    <recommendedName>
        <fullName evidence="4">Pr6Pr family membrane protein</fullName>
    </recommendedName>
</protein>
<organism evidence="2 3">
    <name type="scientific">Agromyces tropicus</name>
    <dbReference type="NCBI Taxonomy" id="555371"/>
    <lineage>
        <taxon>Bacteria</taxon>
        <taxon>Bacillati</taxon>
        <taxon>Actinomycetota</taxon>
        <taxon>Actinomycetes</taxon>
        <taxon>Micrococcales</taxon>
        <taxon>Microbacteriaceae</taxon>
        <taxon>Agromyces</taxon>
    </lineage>
</organism>
<comment type="caution">
    <text evidence="2">The sequence shown here is derived from an EMBL/GenBank/DDBJ whole genome shotgun (WGS) entry which is preliminary data.</text>
</comment>
<sequence length="241" mass="27365">MTVDAAERAETEEPVVRRENVWASPALWWRAAIVLVVLWGLIAGERRFAYFTTQSNLIVLAYFGGALYWMVRRRTSAPPAPVLRGGVTTWILTTMVVSHVLLNHFENPIPGLFVNDPTDLLSNRAIFAMHYVVPVMVLVDWVAFGPHRVVRWRDAAWWLAYPTAYGLIFLWRALALPEVPDRFPYPFLDTDALGAFGSFLEMLRVVAYIAVLGVLVMGLDRLAWLVGDRWRRVRRRGAASG</sequence>
<feature type="transmembrane region" description="Helical" evidence="1">
    <location>
        <begin position="21"/>
        <end position="42"/>
    </location>
</feature>
<dbReference type="RefSeq" id="WP_344378597.1">
    <property type="nucleotide sequence ID" value="NZ_BAAAPW010000008.1"/>
</dbReference>
<evidence type="ECO:0008006" key="4">
    <source>
        <dbReference type="Google" id="ProtNLM"/>
    </source>
</evidence>
<name>A0ABP5GI44_9MICO</name>
<evidence type="ECO:0000313" key="3">
    <source>
        <dbReference type="Proteomes" id="UP001501196"/>
    </source>
</evidence>
<feature type="transmembrane region" description="Helical" evidence="1">
    <location>
        <begin position="82"/>
        <end position="105"/>
    </location>
</feature>
<proteinExistence type="predicted"/>
<feature type="transmembrane region" description="Helical" evidence="1">
    <location>
        <begin position="48"/>
        <end position="70"/>
    </location>
</feature>
<reference evidence="3" key="1">
    <citation type="journal article" date="2019" name="Int. J. Syst. Evol. Microbiol.">
        <title>The Global Catalogue of Microorganisms (GCM) 10K type strain sequencing project: providing services to taxonomists for standard genome sequencing and annotation.</title>
        <authorList>
            <consortium name="The Broad Institute Genomics Platform"/>
            <consortium name="The Broad Institute Genome Sequencing Center for Infectious Disease"/>
            <person name="Wu L."/>
            <person name="Ma J."/>
        </authorList>
    </citation>
    <scope>NUCLEOTIDE SEQUENCE [LARGE SCALE GENOMIC DNA]</scope>
    <source>
        <strain evidence="3">JCM 15672</strain>
    </source>
</reference>
<accession>A0ABP5GI44</accession>
<dbReference type="NCBIfam" id="NF038065">
    <property type="entry name" value="Pr6Pr"/>
    <property type="match status" value="1"/>
</dbReference>
<keyword evidence="3" id="KW-1185">Reference proteome</keyword>
<keyword evidence="1" id="KW-1133">Transmembrane helix</keyword>
<evidence type="ECO:0000256" key="1">
    <source>
        <dbReference type="SAM" id="Phobius"/>
    </source>
</evidence>
<dbReference type="Proteomes" id="UP001501196">
    <property type="component" value="Unassembled WGS sequence"/>
</dbReference>
<keyword evidence="1" id="KW-0812">Transmembrane</keyword>
<dbReference type="InterPro" id="IPR049713">
    <property type="entry name" value="Pr6Pr-like"/>
</dbReference>
<feature type="transmembrane region" description="Helical" evidence="1">
    <location>
        <begin position="156"/>
        <end position="174"/>
    </location>
</feature>
<keyword evidence="1" id="KW-0472">Membrane</keyword>
<evidence type="ECO:0000313" key="2">
    <source>
        <dbReference type="EMBL" id="GAA2045783.1"/>
    </source>
</evidence>
<feature type="transmembrane region" description="Helical" evidence="1">
    <location>
        <begin position="205"/>
        <end position="226"/>
    </location>
</feature>
<dbReference type="EMBL" id="BAAAPW010000008">
    <property type="protein sequence ID" value="GAA2045783.1"/>
    <property type="molecule type" value="Genomic_DNA"/>
</dbReference>
<gene>
    <name evidence="2" type="ORF">GCM10009819_36630</name>
</gene>
<feature type="transmembrane region" description="Helical" evidence="1">
    <location>
        <begin position="125"/>
        <end position="144"/>
    </location>
</feature>